<organism evidence="3 4">
    <name type="scientific">Rhizopus azygosporus</name>
    <name type="common">Rhizopus microsporus var. azygosporus</name>
    <dbReference type="NCBI Taxonomy" id="86630"/>
    <lineage>
        <taxon>Eukaryota</taxon>
        <taxon>Fungi</taxon>
        <taxon>Fungi incertae sedis</taxon>
        <taxon>Mucoromycota</taxon>
        <taxon>Mucoromycotina</taxon>
        <taxon>Mucoromycetes</taxon>
        <taxon>Mucorales</taxon>
        <taxon>Mucorineae</taxon>
        <taxon>Rhizopodaceae</taxon>
        <taxon>Rhizopus</taxon>
    </lineage>
</organism>
<accession>A0A367KC81</accession>
<evidence type="ECO:0000313" key="4">
    <source>
        <dbReference type="Proteomes" id="UP000252139"/>
    </source>
</evidence>
<comment type="similarity">
    <text evidence="1">Belongs to the sel-1 family.</text>
</comment>
<evidence type="ECO:0000313" key="3">
    <source>
        <dbReference type="EMBL" id="RCH99834.1"/>
    </source>
</evidence>
<protein>
    <submittedName>
        <fullName evidence="3">Uncharacterized protein</fullName>
    </submittedName>
</protein>
<dbReference type="Pfam" id="PF08238">
    <property type="entry name" value="Sel1"/>
    <property type="match status" value="6"/>
</dbReference>
<proteinExistence type="inferred from homology"/>
<evidence type="ECO:0000256" key="2">
    <source>
        <dbReference type="SAM" id="Coils"/>
    </source>
</evidence>
<reference evidence="3 4" key="1">
    <citation type="journal article" date="2018" name="G3 (Bethesda)">
        <title>Phylogenetic and Phylogenomic Definition of Rhizopus Species.</title>
        <authorList>
            <person name="Gryganskyi A.P."/>
            <person name="Golan J."/>
            <person name="Dolatabadi S."/>
            <person name="Mondo S."/>
            <person name="Robb S."/>
            <person name="Idnurm A."/>
            <person name="Muszewska A."/>
            <person name="Steczkiewicz K."/>
            <person name="Masonjones S."/>
            <person name="Liao H.L."/>
            <person name="Gajdeczka M.T."/>
            <person name="Anike F."/>
            <person name="Vuek A."/>
            <person name="Anishchenko I.M."/>
            <person name="Voigt K."/>
            <person name="de Hoog G.S."/>
            <person name="Smith M.E."/>
            <person name="Heitman J."/>
            <person name="Vilgalys R."/>
            <person name="Stajich J.E."/>
        </authorList>
    </citation>
    <scope>NUCLEOTIDE SEQUENCE [LARGE SCALE GENOMIC DNA]</scope>
    <source>
        <strain evidence="3 4">CBS 357.93</strain>
    </source>
</reference>
<dbReference type="InterPro" id="IPR006597">
    <property type="entry name" value="Sel1-like"/>
</dbReference>
<dbReference type="OrthoDB" id="2384430at2759"/>
<name>A0A367KC81_RHIAZ</name>
<comment type="caution">
    <text evidence="3">The sequence shown here is derived from an EMBL/GenBank/DDBJ whole genome shotgun (WGS) entry which is preliminary data.</text>
</comment>
<dbReference type="PANTHER" id="PTHR11102:SF160">
    <property type="entry name" value="ERAD-ASSOCIATED E3 UBIQUITIN-PROTEIN LIGASE COMPONENT HRD3"/>
    <property type="match status" value="1"/>
</dbReference>
<dbReference type="SMART" id="SM00671">
    <property type="entry name" value="SEL1"/>
    <property type="match status" value="6"/>
</dbReference>
<sequence>MDGSTDELVKELFPGIATELHMLTAVQLIHSAKANDEDSQRMAKRALKYLRIKAAKGDIEAKIKLSTLLERQPEEASLWARSIFDRKLSAAVASCASQIINTTEEENQEESLLDQMMKKAEQEIAEDDKKAKKAIRNTCYLLGILLVDGMGSVKQDVSCGLKYLTKASEMKHDAAGLELARVLGDPFKYPKQYDIEKSLALYESVIEQRKNQPNQKALIDLARVYYEGSESVPRDVEKAYKYARRVAETTGEQYCQFIVGDVLLNPQTSLVKQDARQAVFWLTQSAEQGFPLAIETLSRLYFEGNVKGIKQDYEQAHFWCIKGDDLWPSGLGYCQTCLGDMYREGLGVPKDVLRSFEYYQKAASQQDAPQNYARYMLGEMFFNSNGWKHDLDLAEEYYKMAASENYEPACKRLSEINSLRQEKQKQRYTEKRNTWKIWSIFTGRRKQTAN</sequence>
<keyword evidence="2" id="KW-0175">Coiled coil</keyword>
<dbReference type="InterPro" id="IPR011990">
    <property type="entry name" value="TPR-like_helical_dom_sf"/>
</dbReference>
<feature type="coiled-coil region" evidence="2">
    <location>
        <begin position="103"/>
        <end position="137"/>
    </location>
</feature>
<dbReference type="STRING" id="86630.A0A367KC81"/>
<dbReference type="Proteomes" id="UP000252139">
    <property type="component" value="Unassembled WGS sequence"/>
</dbReference>
<gene>
    <name evidence="3" type="ORF">CU097_015440</name>
</gene>
<dbReference type="Gene3D" id="1.25.40.10">
    <property type="entry name" value="Tetratricopeptide repeat domain"/>
    <property type="match status" value="2"/>
</dbReference>
<keyword evidence="4" id="KW-1185">Reference proteome</keyword>
<dbReference type="PANTHER" id="PTHR11102">
    <property type="entry name" value="SEL-1-LIKE PROTEIN"/>
    <property type="match status" value="1"/>
</dbReference>
<dbReference type="EMBL" id="PJQL01000097">
    <property type="protein sequence ID" value="RCH99834.1"/>
    <property type="molecule type" value="Genomic_DNA"/>
</dbReference>
<dbReference type="SUPFAM" id="SSF81901">
    <property type="entry name" value="HCP-like"/>
    <property type="match status" value="2"/>
</dbReference>
<dbReference type="InterPro" id="IPR050767">
    <property type="entry name" value="Sel1_AlgK"/>
</dbReference>
<evidence type="ECO:0000256" key="1">
    <source>
        <dbReference type="ARBA" id="ARBA00038101"/>
    </source>
</evidence>
<dbReference type="AlphaFoldDB" id="A0A367KC81"/>